<reference evidence="2" key="1">
    <citation type="submission" date="2021-12" db="EMBL/GenBank/DDBJ databases">
        <title>Convergent genome expansion in fungi linked to evolution of root-endophyte symbiosis.</title>
        <authorList>
            <consortium name="DOE Joint Genome Institute"/>
            <person name="Ke Y.-H."/>
            <person name="Bonito G."/>
            <person name="Liao H.-L."/>
            <person name="Looney B."/>
            <person name="Rojas-Flechas A."/>
            <person name="Nash J."/>
            <person name="Hameed K."/>
            <person name="Schadt C."/>
            <person name="Martin F."/>
            <person name="Crous P.W."/>
            <person name="Miettinen O."/>
            <person name="Magnuson J.K."/>
            <person name="Labbe J."/>
            <person name="Jacobson D."/>
            <person name="Doktycz M.J."/>
            <person name="Veneault-Fourrey C."/>
            <person name="Kuo A."/>
            <person name="Mondo S."/>
            <person name="Calhoun S."/>
            <person name="Riley R."/>
            <person name="Ohm R."/>
            <person name="LaButti K."/>
            <person name="Andreopoulos B."/>
            <person name="Pangilinan J."/>
            <person name="Nolan M."/>
            <person name="Tritt A."/>
            <person name="Clum A."/>
            <person name="Lipzen A."/>
            <person name="Daum C."/>
            <person name="Barry K."/>
            <person name="Grigoriev I.V."/>
            <person name="Vilgalys R."/>
        </authorList>
    </citation>
    <scope>NUCLEOTIDE SEQUENCE</scope>
    <source>
        <strain evidence="2">PMI_201</strain>
    </source>
</reference>
<dbReference type="EMBL" id="JAJTJA010000001">
    <property type="protein sequence ID" value="KAH8705426.1"/>
    <property type="molecule type" value="Genomic_DNA"/>
</dbReference>
<dbReference type="GeneID" id="70251696"/>
<gene>
    <name evidence="2" type="ORF">BGW36DRAFT_435287</name>
</gene>
<sequence length="179" mass="20722">MKKEGKRTGLSIMAPIFMHKRHKERQYKENRPLTDYERWLLDNDEEYTLTDGPIYDSEGDSTAIQEPGDFDPLNQLESLREQLHQASTFEDDETKHSSENYEAHFENTATCSIQCQVDKIGDYVSYTGIRPLLVILVVLVVIGTRARTSTQKLARRQHGLDRGNRRVNFESKKKRDTSS</sequence>
<organism evidence="2 3">
    <name type="scientific">Talaromyces proteolyticus</name>
    <dbReference type="NCBI Taxonomy" id="1131652"/>
    <lineage>
        <taxon>Eukaryota</taxon>
        <taxon>Fungi</taxon>
        <taxon>Dikarya</taxon>
        <taxon>Ascomycota</taxon>
        <taxon>Pezizomycotina</taxon>
        <taxon>Eurotiomycetes</taxon>
        <taxon>Eurotiomycetidae</taxon>
        <taxon>Eurotiales</taxon>
        <taxon>Trichocomaceae</taxon>
        <taxon>Talaromyces</taxon>
        <taxon>Talaromyces sect. Bacilispori</taxon>
    </lineage>
</organism>
<evidence type="ECO:0000256" key="1">
    <source>
        <dbReference type="SAM" id="MobiDB-lite"/>
    </source>
</evidence>
<feature type="region of interest" description="Disordered" evidence="1">
    <location>
        <begin position="153"/>
        <end position="179"/>
    </location>
</feature>
<evidence type="ECO:0000313" key="2">
    <source>
        <dbReference type="EMBL" id="KAH8705426.1"/>
    </source>
</evidence>
<comment type="caution">
    <text evidence="2">The sequence shown here is derived from an EMBL/GenBank/DDBJ whole genome shotgun (WGS) entry which is preliminary data.</text>
</comment>
<keyword evidence="3" id="KW-1185">Reference proteome</keyword>
<dbReference type="RefSeq" id="XP_046078047.1">
    <property type="nucleotide sequence ID" value="XM_046221409.1"/>
</dbReference>
<dbReference type="Proteomes" id="UP001201262">
    <property type="component" value="Unassembled WGS sequence"/>
</dbReference>
<accession>A0AAD4L2I1</accession>
<feature type="compositionally biased region" description="Basic and acidic residues" evidence="1">
    <location>
        <begin position="158"/>
        <end position="179"/>
    </location>
</feature>
<proteinExistence type="predicted"/>
<evidence type="ECO:0000313" key="3">
    <source>
        <dbReference type="Proteomes" id="UP001201262"/>
    </source>
</evidence>
<dbReference type="AlphaFoldDB" id="A0AAD4L2I1"/>
<name>A0AAD4L2I1_9EURO</name>
<protein>
    <submittedName>
        <fullName evidence="2">Uncharacterized protein</fullName>
    </submittedName>
</protein>